<dbReference type="SMART" id="SM00054">
    <property type="entry name" value="EFh"/>
    <property type="match status" value="2"/>
</dbReference>
<dbReference type="SUPFAM" id="SSF47473">
    <property type="entry name" value="EF-hand"/>
    <property type="match status" value="1"/>
</dbReference>
<dbReference type="Pfam" id="PF00036">
    <property type="entry name" value="EF-hand_1"/>
    <property type="match status" value="1"/>
</dbReference>
<dbReference type="PANTHER" id="PTHR10336">
    <property type="entry name" value="PHOSPHOINOSITIDE-SPECIFIC PHOSPHOLIPASE C FAMILY PROTEIN"/>
    <property type="match status" value="1"/>
</dbReference>
<dbReference type="SUPFAM" id="SSF50729">
    <property type="entry name" value="PH domain-like"/>
    <property type="match status" value="1"/>
</dbReference>
<evidence type="ECO:0000259" key="7">
    <source>
        <dbReference type="PROSITE" id="PS50003"/>
    </source>
</evidence>
<dbReference type="InterPro" id="IPR018247">
    <property type="entry name" value="EF_Hand_1_Ca_BS"/>
</dbReference>
<dbReference type="GO" id="GO:0005509">
    <property type="term" value="F:calcium ion binding"/>
    <property type="evidence" value="ECO:0007669"/>
    <property type="project" value="InterPro"/>
</dbReference>
<evidence type="ECO:0008006" key="10">
    <source>
        <dbReference type="Google" id="ProtNLM"/>
    </source>
</evidence>
<feature type="domain" description="EF-hand" evidence="8">
    <location>
        <begin position="55"/>
        <end position="90"/>
    </location>
</feature>
<evidence type="ECO:0000256" key="3">
    <source>
        <dbReference type="ARBA" id="ARBA00022490"/>
    </source>
</evidence>
<dbReference type="GO" id="GO:0006629">
    <property type="term" value="P:lipid metabolic process"/>
    <property type="evidence" value="ECO:0007669"/>
    <property type="project" value="InterPro"/>
</dbReference>
<feature type="non-terminal residue" evidence="9">
    <location>
        <position position="239"/>
    </location>
</feature>
<sequence length="239" mass="28226">KKFKDFDRNLCFVVDLGTSHKILYLMAEKQEMRDKWVRALRYLIEMEHSAKQRNENDRSIREAFNMADKNGDGHLDFDEVMKLLKVLNVSVKKKYAKTMFDAADKNKNVSSGKSAVLDREEFVEFYNRLTKRAELEELFLKYSKNKAVMTVKDLQNFLKEGQKTLDANPNLCLNIIEQFEPEQVTKRMEQLSLTGFRKYLTSEREQIFNPSHRVAYQNMKRPITHYFIASSHNTYLAED</sequence>
<dbReference type="InterPro" id="IPR001849">
    <property type="entry name" value="PH_domain"/>
</dbReference>
<dbReference type="FunFam" id="1.10.238.10:FF:000005">
    <property type="entry name" value="Phosphoinositide phospholipase C"/>
    <property type="match status" value="1"/>
</dbReference>
<keyword evidence="4" id="KW-0106">Calcium</keyword>
<dbReference type="PROSITE" id="PS50003">
    <property type="entry name" value="PH_DOMAIN"/>
    <property type="match status" value="1"/>
</dbReference>
<dbReference type="Pfam" id="PF09279">
    <property type="entry name" value="EF-hand_like"/>
    <property type="match status" value="1"/>
</dbReference>
<evidence type="ECO:0000256" key="4">
    <source>
        <dbReference type="ARBA" id="ARBA00022837"/>
    </source>
</evidence>
<feature type="non-terminal residue" evidence="9">
    <location>
        <position position="1"/>
    </location>
</feature>
<dbReference type="InterPro" id="IPR011993">
    <property type="entry name" value="PH-like_dom_sf"/>
</dbReference>
<evidence type="ECO:0000259" key="8">
    <source>
        <dbReference type="PROSITE" id="PS50222"/>
    </source>
</evidence>
<dbReference type="PROSITE" id="PS50222">
    <property type="entry name" value="EF_HAND_2"/>
    <property type="match status" value="1"/>
</dbReference>
<dbReference type="CDD" id="cd16202">
    <property type="entry name" value="EFh_PI-PLCdelta"/>
    <property type="match status" value="1"/>
</dbReference>
<dbReference type="PROSITE" id="PS00018">
    <property type="entry name" value="EF_HAND_1"/>
    <property type="match status" value="1"/>
</dbReference>
<dbReference type="GO" id="GO:0035556">
    <property type="term" value="P:intracellular signal transduction"/>
    <property type="evidence" value="ECO:0007669"/>
    <property type="project" value="InterPro"/>
</dbReference>
<comment type="catalytic activity">
    <reaction evidence="6">
        <text>a 1,2-diacyl-sn-glycero-3-phospho-(1D-myo-inositol-4,5-bisphosphate) + H2O = 1D-myo-inositol 1,4,5-trisphosphate + a 1,2-diacyl-sn-glycerol + H(+)</text>
        <dbReference type="Rhea" id="RHEA:33179"/>
        <dbReference type="ChEBI" id="CHEBI:15377"/>
        <dbReference type="ChEBI" id="CHEBI:15378"/>
        <dbReference type="ChEBI" id="CHEBI:17815"/>
        <dbReference type="ChEBI" id="CHEBI:58456"/>
        <dbReference type="ChEBI" id="CHEBI:203600"/>
        <dbReference type="EC" id="3.1.4.11"/>
    </reaction>
    <physiologicalReaction direction="left-to-right" evidence="6">
        <dbReference type="Rhea" id="RHEA:33180"/>
    </physiologicalReaction>
</comment>
<accession>A0A0B6Z5B8</accession>
<evidence type="ECO:0000256" key="5">
    <source>
        <dbReference type="ARBA" id="ARBA00023224"/>
    </source>
</evidence>
<keyword evidence="5" id="KW-0807">Transducer</keyword>
<dbReference type="Gene3D" id="3.20.20.190">
    <property type="entry name" value="Phosphatidylinositol (PI) phosphodiesterase"/>
    <property type="match status" value="1"/>
</dbReference>
<reference evidence="9" key="1">
    <citation type="submission" date="2014-12" db="EMBL/GenBank/DDBJ databases">
        <title>Insight into the proteome of Arion vulgaris.</title>
        <authorList>
            <person name="Aradska J."/>
            <person name="Bulat T."/>
            <person name="Smidak R."/>
            <person name="Sarate P."/>
            <person name="Gangsoo J."/>
            <person name="Sialana F."/>
            <person name="Bilban M."/>
            <person name="Lubec G."/>
        </authorList>
    </citation>
    <scope>NUCLEOTIDE SEQUENCE</scope>
    <source>
        <tissue evidence="9">Skin</tissue>
    </source>
</reference>
<comment type="subcellular location">
    <subcellularLocation>
        <location evidence="2">Cytoplasm</location>
    </subcellularLocation>
</comment>
<organism evidence="9">
    <name type="scientific">Arion vulgaris</name>
    <dbReference type="NCBI Taxonomy" id="1028688"/>
    <lineage>
        <taxon>Eukaryota</taxon>
        <taxon>Metazoa</taxon>
        <taxon>Spiralia</taxon>
        <taxon>Lophotrochozoa</taxon>
        <taxon>Mollusca</taxon>
        <taxon>Gastropoda</taxon>
        <taxon>Heterobranchia</taxon>
        <taxon>Euthyneura</taxon>
        <taxon>Panpulmonata</taxon>
        <taxon>Eupulmonata</taxon>
        <taxon>Stylommatophora</taxon>
        <taxon>Helicina</taxon>
        <taxon>Arionoidea</taxon>
        <taxon>Arionidae</taxon>
        <taxon>Arion</taxon>
    </lineage>
</organism>
<dbReference type="PANTHER" id="PTHR10336:SF209">
    <property type="entry name" value="PHOSPHOINOSITIDE PHOSPHOLIPASE C"/>
    <property type="match status" value="1"/>
</dbReference>
<dbReference type="GO" id="GO:0004435">
    <property type="term" value="F:phosphatidylinositol-4,5-bisphosphate phospholipase C activity"/>
    <property type="evidence" value="ECO:0007669"/>
    <property type="project" value="UniProtKB-EC"/>
</dbReference>
<evidence type="ECO:0000313" key="9">
    <source>
        <dbReference type="EMBL" id="CEK62900.1"/>
    </source>
</evidence>
<dbReference type="InterPro" id="IPR015359">
    <property type="entry name" value="PLC_EF-hand-like"/>
</dbReference>
<dbReference type="GO" id="GO:0005737">
    <property type="term" value="C:cytoplasm"/>
    <property type="evidence" value="ECO:0007669"/>
    <property type="project" value="UniProtKB-SubCell"/>
</dbReference>
<dbReference type="SUPFAM" id="SSF51695">
    <property type="entry name" value="PLC-like phosphodiesterases"/>
    <property type="match status" value="1"/>
</dbReference>
<gene>
    <name evidence="9" type="primary">ORF46455</name>
</gene>
<evidence type="ECO:0000256" key="2">
    <source>
        <dbReference type="ARBA" id="ARBA00004496"/>
    </source>
</evidence>
<keyword evidence="3" id="KW-0963">Cytoplasm</keyword>
<dbReference type="InterPro" id="IPR011992">
    <property type="entry name" value="EF-hand-dom_pair"/>
</dbReference>
<dbReference type="InterPro" id="IPR002048">
    <property type="entry name" value="EF_hand_dom"/>
</dbReference>
<protein>
    <recommendedName>
        <fullName evidence="10">Phosphoinositide phospholipase C</fullName>
    </recommendedName>
</protein>
<proteinExistence type="predicted"/>
<feature type="domain" description="PH" evidence="7">
    <location>
        <begin position="1"/>
        <end position="45"/>
    </location>
</feature>
<name>A0A0B6Z5B8_9EUPU</name>
<dbReference type="Gene3D" id="1.10.238.10">
    <property type="entry name" value="EF-hand"/>
    <property type="match status" value="2"/>
</dbReference>
<comment type="cofactor">
    <cofactor evidence="1">
        <name>Ca(2+)</name>
        <dbReference type="ChEBI" id="CHEBI:29108"/>
    </cofactor>
</comment>
<evidence type="ECO:0000256" key="1">
    <source>
        <dbReference type="ARBA" id="ARBA00001913"/>
    </source>
</evidence>
<dbReference type="Gene3D" id="2.30.29.30">
    <property type="entry name" value="Pleckstrin-homology domain (PH domain)/Phosphotyrosine-binding domain (PTB)"/>
    <property type="match status" value="1"/>
</dbReference>
<dbReference type="PROSITE" id="PS50007">
    <property type="entry name" value="PIPLC_X_DOMAIN"/>
    <property type="match status" value="1"/>
</dbReference>
<evidence type="ECO:0000256" key="6">
    <source>
        <dbReference type="ARBA" id="ARBA00023674"/>
    </source>
</evidence>
<dbReference type="EMBL" id="HACG01016035">
    <property type="protein sequence ID" value="CEK62900.1"/>
    <property type="molecule type" value="Transcribed_RNA"/>
</dbReference>
<dbReference type="InterPro" id="IPR017946">
    <property type="entry name" value="PLC-like_Pdiesterase_TIM-brl"/>
</dbReference>
<dbReference type="AlphaFoldDB" id="A0A0B6Z5B8"/>
<dbReference type="InterPro" id="IPR001192">
    <property type="entry name" value="PI-PLC_fam"/>
</dbReference>